<feature type="non-terminal residue" evidence="15">
    <location>
        <position position="228"/>
    </location>
</feature>
<evidence type="ECO:0000256" key="6">
    <source>
        <dbReference type="ARBA" id="ARBA00022679"/>
    </source>
</evidence>
<evidence type="ECO:0000256" key="1">
    <source>
        <dbReference type="ARBA" id="ARBA00004496"/>
    </source>
</evidence>
<evidence type="ECO:0000256" key="4">
    <source>
        <dbReference type="ARBA" id="ARBA00015492"/>
    </source>
</evidence>
<feature type="region of interest" description="Disordered" evidence="13">
    <location>
        <begin position="1"/>
        <end position="20"/>
    </location>
</feature>
<evidence type="ECO:0000256" key="7">
    <source>
        <dbReference type="ARBA" id="ARBA00022694"/>
    </source>
</evidence>
<dbReference type="eggNOG" id="KOG3051">
    <property type="taxonomic scope" value="Eukaryota"/>
</dbReference>
<dbReference type="GO" id="GO:0003725">
    <property type="term" value="F:double-stranded RNA binding"/>
    <property type="evidence" value="ECO:0007669"/>
    <property type="project" value="InterPro"/>
</dbReference>
<dbReference type="PROSITE" id="PS51163">
    <property type="entry name" value="YRDC"/>
    <property type="match status" value="1"/>
</dbReference>
<keyword evidence="5" id="KW-0963">Cytoplasm</keyword>
<dbReference type="PANTHER" id="PTHR17490">
    <property type="entry name" value="SUA5"/>
    <property type="match status" value="1"/>
</dbReference>
<dbReference type="InterPro" id="IPR050156">
    <property type="entry name" value="TC-AMP_synthase_SUA5"/>
</dbReference>
<evidence type="ECO:0000256" key="8">
    <source>
        <dbReference type="ARBA" id="ARBA00022695"/>
    </source>
</evidence>
<dbReference type="EMBL" id="AGNL01046847">
    <property type="protein sequence ID" value="EJK47551.1"/>
    <property type="molecule type" value="Genomic_DNA"/>
</dbReference>
<dbReference type="GO" id="GO:0000049">
    <property type="term" value="F:tRNA binding"/>
    <property type="evidence" value="ECO:0007669"/>
    <property type="project" value="TreeGrafter"/>
</dbReference>
<proteinExistence type="inferred from homology"/>
<evidence type="ECO:0000256" key="11">
    <source>
        <dbReference type="ARBA" id="ARBA00029774"/>
    </source>
</evidence>
<dbReference type="Pfam" id="PF01300">
    <property type="entry name" value="Sua5_yciO_yrdC"/>
    <property type="match status" value="1"/>
</dbReference>
<name>K0REP9_THAOC</name>
<evidence type="ECO:0000313" key="15">
    <source>
        <dbReference type="EMBL" id="EJK47551.1"/>
    </source>
</evidence>
<evidence type="ECO:0000256" key="13">
    <source>
        <dbReference type="SAM" id="MobiDB-lite"/>
    </source>
</evidence>
<evidence type="ECO:0000256" key="2">
    <source>
        <dbReference type="ARBA" id="ARBA00007663"/>
    </source>
</evidence>
<dbReference type="OrthoDB" id="412787at2759"/>
<comment type="caution">
    <text evidence="15">The sequence shown here is derived from an EMBL/GenBank/DDBJ whole genome shotgun (WGS) entry which is preliminary data.</text>
</comment>
<comment type="subcellular location">
    <subcellularLocation>
        <location evidence="1">Cytoplasm</location>
    </subcellularLocation>
</comment>
<dbReference type="GO" id="GO:0061710">
    <property type="term" value="F:L-threonylcarbamoyladenylate synthase"/>
    <property type="evidence" value="ECO:0007669"/>
    <property type="project" value="UniProtKB-EC"/>
</dbReference>
<keyword evidence="16" id="KW-1185">Reference proteome</keyword>
<keyword evidence="8" id="KW-0548">Nucleotidyltransferase</keyword>
<sequence>MSSATEGGSLPTALSMQSNEKIARHVPATRQSLEQCGERLRDGKLVSFPTETVYGLGCHALDPVAVQKVFNAKERPLSDPLIVHVTDELDALNLWCASSDHINSSVNQPAGRESRNSIESQALRVLVKTFFPGPLTIVARARQDVPQIIMANTGYVACRSPSHPVARALIATAGVPIAAPSANKFGHVSPTLASHVLDDLGLEDVWVVDPSLGNDVDTQVQDSVCKSV</sequence>
<dbReference type="Proteomes" id="UP000266841">
    <property type="component" value="Unassembled WGS sequence"/>
</dbReference>
<comment type="catalytic activity">
    <reaction evidence="12">
        <text>L-threonine + hydrogencarbonate + ATP = L-threonylcarbamoyladenylate + diphosphate + H2O</text>
        <dbReference type="Rhea" id="RHEA:36407"/>
        <dbReference type="ChEBI" id="CHEBI:15377"/>
        <dbReference type="ChEBI" id="CHEBI:17544"/>
        <dbReference type="ChEBI" id="CHEBI:30616"/>
        <dbReference type="ChEBI" id="CHEBI:33019"/>
        <dbReference type="ChEBI" id="CHEBI:57926"/>
        <dbReference type="ChEBI" id="CHEBI:73682"/>
        <dbReference type="EC" id="2.7.7.87"/>
    </reaction>
</comment>
<organism evidence="15 16">
    <name type="scientific">Thalassiosira oceanica</name>
    <name type="common">Marine diatom</name>
    <dbReference type="NCBI Taxonomy" id="159749"/>
    <lineage>
        <taxon>Eukaryota</taxon>
        <taxon>Sar</taxon>
        <taxon>Stramenopiles</taxon>
        <taxon>Ochrophyta</taxon>
        <taxon>Bacillariophyta</taxon>
        <taxon>Coscinodiscophyceae</taxon>
        <taxon>Thalassiosirophycidae</taxon>
        <taxon>Thalassiosirales</taxon>
        <taxon>Thalassiosiraceae</taxon>
        <taxon>Thalassiosira</taxon>
    </lineage>
</organism>
<dbReference type="EC" id="2.7.7.87" evidence="3"/>
<dbReference type="PANTHER" id="PTHR17490:SF16">
    <property type="entry name" value="THREONYLCARBAMOYL-AMP SYNTHASE"/>
    <property type="match status" value="1"/>
</dbReference>
<dbReference type="AlphaFoldDB" id="K0REP9"/>
<evidence type="ECO:0000256" key="3">
    <source>
        <dbReference type="ARBA" id="ARBA00012584"/>
    </source>
</evidence>
<evidence type="ECO:0000256" key="10">
    <source>
        <dbReference type="ARBA" id="ARBA00022840"/>
    </source>
</evidence>
<dbReference type="Gene3D" id="3.90.870.10">
    <property type="entry name" value="DHBP synthase"/>
    <property type="match status" value="1"/>
</dbReference>
<accession>K0REP9</accession>
<keyword evidence="9" id="KW-0547">Nucleotide-binding</keyword>
<protein>
    <recommendedName>
        <fullName evidence="4">Threonylcarbamoyl-AMP synthase</fullName>
        <ecNumber evidence="3">2.7.7.87</ecNumber>
    </recommendedName>
    <alternativeName>
        <fullName evidence="11">L-threonylcarbamoyladenylate synthase</fullName>
    </alternativeName>
</protein>
<dbReference type="SUPFAM" id="SSF55821">
    <property type="entry name" value="YrdC/RibB"/>
    <property type="match status" value="1"/>
</dbReference>
<dbReference type="GO" id="GO:0005524">
    <property type="term" value="F:ATP binding"/>
    <property type="evidence" value="ECO:0007669"/>
    <property type="project" value="UniProtKB-KW"/>
</dbReference>
<evidence type="ECO:0000256" key="5">
    <source>
        <dbReference type="ARBA" id="ARBA00022490"/>
    </source>
</evidence>
<evidence type="ECO:0000256" key="9">
    <source>
        <dbReference type="ARBA" id="ARBA00022741"/>
    </source>
</evidence>
<keyword evidence="6" id="KW-0808">Transferase</keyword>
<reference evidence="15 16" key="1">
    <citation type="journal article" date="2012" name="Genome Biol.">
        <title>Genome and low-iron response of an oceanic diatom adapted to chronic iron limitation.</title>
        <authorList>
            <person name="Lommer M."/>
            <person name="Specht M."/>
            <person name="Roy A.S."/>
            <person name="Kraemer L."/>
            <person name="Andreson R."/>
            <person name="Gutowska M.A."/>
            <person name="Wolf J."/>
            <person name="Bergner S.V."/>
            <person name="Schilhabel M.B."/>
            <person name="Klostermeier U.C."/>
            <person name="Beiko R.G."/>
            <person name="Rosenstiel P."/>
            <person name="Hippler M."/>
            <person name="Laroche J."/>
        </authorList>
    </citation>
    <scope>NUCLEOTIDE SEQUENCE [LARGE SCALE GENOMIC DNA]</scope>
    <source>
        <strain evidence="15 16">CCMP1005</strain>
    </source>
</reference>
<feature type="domain" description="YrdC-like" evidence="14">
    <location>
        <begin position="30"/>
        <end position="228"/>
    </location>
</feature>
<dbReference type="InterPro" id="IPR017945">
    <property type="entry name" value="DHBP_synth_RibB-like_a/b_dom"/>
</dbReference>
<evidence type="ECO:0000256" key="12">
    <source>
        <dbReference type="ARBA" id="ARBA00048366"/>
    </source>
</evidence>
<keyword evidence="10" id="KW-0067">ATP-binding</keyword>
<evidence type="ECO:0000259" key="14">
    <source>
        <dbReference type="PROSITE" id="PS51163"/>
    </source>
</evidence>
<dbReference type="GO" id="GO:0006450">
    <property type="term" value="P:regulation of translational fidelity"/>
    <property type="evidence" value="ECO:0007669"/>
    <property type="project" value="TreeGrafter"/>
</dbReference>
<gene>
    <name evidence="15" type="ORF">THAOC_33720</name>
</gene>
<dbReference type="GO" id="GO:0008033">
    <property type="term" value="P:tRNA processing"/>
    <property type="evidence" value="ECO:0007669"/>
    <property type="project" value="UniProtKB-KW"/>
</dbReference>
<evidence type="ECO:0000313" key="16">
    <source>
        <dbReference type="Proteomes" id="UP000266841"/>
    </source>
</evidence>
<keyword evidence="7" id="KW-0819">tRNA processing</keyword>
<comment type="similarity">
    <text evidence="2">Belongs to the SUA5 family.</text>
</comment>
<dbReference type="InterPro" id="IPR006070">
    <property type="entry name" value="Sua5-like_dom"/>
</dbReference>
<dbReference type="GO" id="GO:0005737">
    <property type="term" value="C:cytoplasm"/>
    <property type="evidence" value="ECO:0007669"/>
    <property type="project" value="UniProtKB-SubCell"/>
</dbReference>